<evidence type="ECO:0000259" key="4">
    <source>
        <dbReference type="Pfam" id="PF10342"/>
    </source>
</evidence>
<comment type="caution">
    <text evidence="5">The sequence shown here is derived from an EMBL/GenBank/DDBJ whole genome shotgun (WGS) entry which is preliminary data.</text>
</comment>
<evidence type="ECO:0000256" key="1">
    <source>
        <dbReference type="ARBA" id="ARBA00022729"/>
    </source>
</evidence>
<keyword evidence="1 3" id="KW-0732">Signal</keyword>
<evidence type="ECO:0000313" key="6">
    <source>
        <dbReference type="Proteomes" id="UP001142393"/>
    </source>
</evidence>
<feature type="domain" description="Yeast cell wall synthesis Kre9/Knh1-like N-terminal" evidence="4">
    <location>
        <begin position="32"/>
        <end position="128"/>
    </location>
</feature>
<proteinExistence type="predicted"/>
<organism evidence="5 6">
    <name type="scientific">Lentinula detonsa</name>
    <dbReference type="NCBI Taxonomy" id="2804962"/>
    <lineage>
        <taxon>Eukaryota</taxon>
        <taxon>Fungi</taxon>
        <taxon>Dikarya</taxon>
        <taxon>Basidiomycota</taxon>
        <taxon>Agaricomycotina</taxon>
        <taxon>Agaricomycetes</taxon>
        <taxon>Agaricomycetidae</taxon>
        <taxon>Agaricales</taxon>
        <taxon>Marasmiineae</taxon>
        <taxon>Omphalotaceae</taxon>
        <taxon>Lentinula</taxon>
    </lineage>
</organism>
<gene>
    <name evidence="5" type="ORF">DFH05DRAFT_1393651</name>
</gene>
<name>A0A9W8TZR1_9AGAR</name>
<dbReference type="Pfam" id="PF10342">
    <property type="entry name" value="Kre9_KNH"/>
    <property type="match status" value="1"/>
</dbReference>
<feature type="chain" id="PRO_5040982506" description="Yeast cell wall synthesis Kre9/Knh1-like N-terminal domain-containing protein" evidence="3">
    <location>
        <begin position="17"/>
        <end position="274"/>
    </location>
</feature>
<evidence type="ECO:0000256" key="2">
    <source>
        <dbReference type="SAM" id="MobiDB-lite"/>
    </source>
</evidence>
<keyword evidence="6" id="KW-1185">Reference proteome</keyword>
<protein>
    <recommendedName>
        <fullName evidence="4">Yeast cell wall synthesis Kre9/Knh1-like N-terminal domain-containing protein</fullName>
    </recommendedName>
</protein>
<dbReference type="Proteomes" id="UP001142393">
    <property type="component" value="Unassembled WGS sequence"/>
</dbReference>
<evidence type="ECO:0000313" key="5">
    <source>
        <dbReference type="EMBL" id="KAJ3747083.1"/>
    </source>
</evidence>
<dbReference type="AlphaFoldDB" id="A0A9W8TZR1"/>
<feature type="region of interest" description="Disordered" evidence="2">
    <location>
        <begin position="130"/>
        <end position="195"/>
    </location>
</feature>
<sequence>MLTFTISCFFFSLVRALPTLLSRDVYDPPITSPAASTVWEVGQTVTVTWDTTNLPPASQLTDPNGTVVLGYMTSPTDSEHLMIDSPLAQDFPLSDGQVSFTVPSVVTRTDYIIALFGDSGNISPTFTIQGTDTSSSASTTSSSAIPTSASTSTLTPSTSVTSSESSVSTGSTVATESEASSITTTPTSEGSPTNTVTNVVTVSFTSGSSTTVSSSFSILSSSSVSSLFASETSTASSSSATEAAASSNGAGRPGTLQCQVYAFIVAGLLAACLL</sequence>
<feature type="signal peptide" evidence="3">
    <location>
        <begin position="1"/>
        <end position="16"/>
    </location>
</feature>
<accession>A0A9W8TZR1</accession>
<evidence type="ECO:0000256" key="3">
    <source>
        <dbReference type="SAM" id="SignalP"/>
    </source>
</evidence>
<reference evidence="5 6" key="1">
    <citation type="journal article" date="2023" name="Proc. Natl. Acad. Sci. U.S.A.">
        <title>A global phylogenomic analysis of the shiitake genus Lentinula.</title>
        <authorList>
            <person name="Sierra-Patev S."/>
            <person name="Min B."/>
            <person name="Naranjo-Ortiz M."/>
            <person name="Looney B."/>
            <person name="Konkel Z."/>
            <person name="Slot J.C."/>
            <person name="Sakamoto Y."/>
            <person name="Steenwyk J.L."/>
            <person name="Rokas A."/>
            <person name="Carro J."/>
            <person name="Camarero S."/>
            <person name="Ferreira P."/>
            <person name="Molpeceres G."/>
            <person name="Ruiz-Duenas F.J."/>
            <person name="Serrano A."/>
            <person name="Henrissat B."/>
            <person name="Drula E."/>
            <person name="Hughes K.W."/>
            <person name="Mata J.L."/>
            <person name="Ishikawa N.K."/>
            <person name="Vargas-Isla R."/>
            <person name="Ushijima S."/>
            <person name="Smith C.A."/>
            <person name="Donoghue J."/>
            <person name="Ahrendt S."/>
            <person name="Andreopoulos W."/>
            <person name="He G."/>
            <person name="LaButti K."/>
            <person name="Lipzen A."/>
            <person name="Ng V."/>
            <person name="Riley R."/>
            <person name="Sandor L."/>
            <person name="Barry K."/>
            <person name="Martinez A.T."/>
            <person name="Xiao Y."/>
            <person name="Gibbons J.G."/>
            <person name="Terashima K."/>
            <person name="Grigoriev I.V."/>
            <person name="Hibbett D."/>
        </authorList>
    </citation>
    <scope>NUCLEOTIDE SEQUENCE [LARGE SCALE GENOMIC DNA]</scope>
    <source>
        <strain evidence="5 6">TFB7810</strain>
    </source>
</reference>
<dbReference type="EMBL" id="JANVFU010000003">
    <property type="protein sequence ID" value="KAJ3747083.1"/>
    <property type="molecule type" value="Genomic_DNA"/>
</dbReference>
<feature type="compositionally biased region" description="Low complexity" evidence="2">
    <location>
        <begin position="133"/>
        <end position="195"/>
    </location>
</feature>
<dbReference type="InterPro" id="IPR018466">
    <property type="entry name" value="Kre9/Knh1-like_N"/>
</dbReference>